<organism evidence="5 6">
    <name type="scientific">Chitinophaga filiformis</name>
    <name type="common">Myxococcus filiformis</name>
    <name type="synonym">Flexibacter filiformis</name>
    <dbReference type="NCBI Taxonomy" id="104663"/>
    <lineage>
        <taxon>Bacteria</taxon>
        <taxon>Pseudomonadati</taxon>
        <taxon>Bacteroidota</taxon>
        <taxon>Chitinophagia</taxon>
        <taxon>Chitinophagales</taxon>
        <taxon>Chitinophagaceae</taxon>
        <taxon>Chitinophaga</taxon>
    </lineage>
</organism>
<dbReference type="GO" id="GO:0043565">
    <property type="term" value="F:sequence-specific DNA binding"/>
    <property type="evidence" value="ECO:0007669"/>
    <property type="project" value="InterPro"/>
</dbReference>
<name>A0A1G7HVK6_CHIFI</name>
<dbReference type="EMBL" id="FNBN01000001">
    <property type="protein sequence ID" value="SDF04378.1"/>
    <property type="molecule type" value="Genomic_DNA"/>
</dbReference>
<feature type="domain" description="HTH araC/xylS-type" evidence="4">
    <location>
        <begin position="203"/>
        <end position="309"/>
    </location>
</feature>
<keyword evidence="1" id="KW-0805">Transcription regulation</keyword>
<dbReference type="Proteomes" id="UP000199045">
    <property type="component" value="Unassembled WGS sequence"/>
</dbReference>
<dbReference type="PROSITE" id="PS01124">
    <property type="entry name" value="HTH_ARAC_FAMILY_2"/>
    <property type="match status" value="1"/>
</dbReference>
<dbReference type="GO" id="GO:0003700">
    <property type="term" value="F:DNA-binding transcription factor activity"/>
    <property type="evidence" value="ECO:0007669"/>
    <property type="project" value="InterPro"/>
</dbReference>
<dbReference type="STRING" id="104663.SAMN04488121_101616"/>
<dbReference type="Pfam" id="PF12833">
    <property type="entry name" value="HTH_18"/>
    <property type="match status" value="1"/>
</dbReference>
<dbReference type="OrthoDB" id="646090at2"/>
<evidence type="ECO:0000256" key="2">
    <source>
        <dbReference type="ARBA" id="ARBA00023125"/>
    </source>
</evidence>
<dbReference type="InterPro" id="IPR018060">
    <property type="entry name" value="HTH_AraC"/>
</dbReference>
<evidence type="ECO:0000256" key="1">
    <source>
        <dbReference type="ARBA" id="ARBA00023015"/>
    </source>
</evidence>
<accession>A0A1G7HVK6</accession>
<evidence type="ECO:0000256" key="3">
    <source>
        <dbReference type="ARBA" id="ARBA00023163"/>
    </source>
</evidence>
<keyword evidence="3" id="KW-0804">Transcription</keyword>
<dbReference type="SMART" id="SM00342">
    <property type="entry name" value="HTH_ARAC"/>
    <property type="match status" value="1"/>
</dbReference>
<dbReference type="InterPro" id="IPR037923">
    <property type="entry name" value="HTH-like"/>
</dbReference>
<dbReference type="RefSeq" id="WP_089828751.1">
    <property type="nucleotide sequence ID" value="NZ_FNBN01000001.1"/>
</dbReference>
<dbReference type="AlphaFoldDB" id="A0A1G7HVK6"/>
<reference evidence="5 6" key="1">
    <citation type="submission" date="2016-10" db="EMBL/GenBank/DDBJ databases">
        <authorList>
            <person name="de Groot N.N."/>
        </authorList>
    </citation>
    <scope>NUCLEOTIDE SEQUENCE [LARGE SCALE GENOMIC DNA]</scope>
    <source>
        <strain evidence="5 6">DSM 527</strain>
    </source>
</reference>
<evidence type="ECO:0000313" key="5">
    <source>
        <dbReference type="EMBL" id="SDF04378.1"/>
    </source>
</evidence>
<dbReference type="PANTHER" id="PTHR43280">
    <property type="entry name" value="ARAC-FAMILY TRANSCRIPTIONAL REGULATOR"/>
    <property type="match status" value="1"/>
</dbReference>
<sequence>MTRQKTTDRPPVFNNLIENYEYLGLPVDLIDPKNDFTIHKLMDIHGELPFKSCVYRANFYSFLFIKDGEGRYTTDDLEFCTKPHTIYFTNPGHYKSFEWHCLKEVYLVTMSESFLKENVHANIFEEFPFLLAETVPARVLQPEVFAEFEPLYLQIYKEYFSNSPYKNKMIGNLFVVLLLKIKEYFWEDYNPIYEGNRSSQIVKNFKRTLEKHYRELSTGKAKRVFRAQDYANEQNLHPNYLNNVIKTKTGKSVSTWIIDKTITEAKSLLQNSATPIKQIADQLGFAETAHFSNYFKKYTDTTPVLYRKHLGTGVS</sequence>
<evidence type="ECO:0000259" key="4">
    <source>
        <dbReference type="PROSITE" id="PS01124"/>
    </source>
</evidence>
<dbReference type="Gene3D" id="1.10.10.60">
    <property type="entry name" value="Homeodomain-like"/>
    <property type="match status" value="1"/>
</dbReference>
<dbReference type="InterPro" id="IPR009057">
    <property type="entry name" value="Homeodomain-like_sf"/>
</dbReference>
<protein>
    <submittedName>
        <fullName evidence="5">Helix-turn-helix domain-containing protein</fullName>
    </submittedName>
</protein>
<gene>
    <name evidence="5" type="ORF">SAMN04488121_101616</name>
</gene>
<dbReference type="SUPFAM" id="SSF51215">
    <property type="entry name" value="Regulatory protein AraC"/>
    <property type="match status" value="1"/>
</dbReference>
<proteinExistence type="predicted"/>
<dbReference type="SUPFAM" id="SSF46689">
    <property type="entry name" value="Homeodomain-like"/>
    <property type="match status" value="1"/>
</dbReference>
<dbReference type="PANTHER" id="PTHR43280:SF32">
    <property type="entry name" value="TRANSCRIPTIONAL REGULATORY PROTEIN"/>
    <property type="match status" value="1"/>
</dbReference>
<keyword evidence="2" id="KW-0238">DNA-binding</keyword>
<evidence type="ECO:0000313" key="6">
    <source>
        <dbReference type="Proteomes" id="UP000199045"/>
    </source>
</evidence>